<feature type="coiled-coil region" evidence="2">
    <location>
        <begin position="77"/>
        <end position="104"/>
    </location>
</feature>
<dbReference type="CDD" id="cd00093">
    <property type="entry name" value="HTH_XRE"/>
    <property type="match status" value="1"/>
</dbReference>
<reference evidence="4 5" key="1">
    <citation type="submission" date="2019-04" db="EMBL/GenBank/DDBJ databases">
        <title>Bacillus caeni sp. nov., a bacterium isolated from mangrove sediment.</title>
        <authorList>
            <person name="Huang H."/>
            <person name="Mo K."/>
            <person name="Hu Y."/>
        </authorList>
    </citation>
    <scope>NUCLEOTIDE SEQUENCE [LARGE SCALE GENOMIC DNA]</scope>
    <source>
        <strain evidence="4 5">HB172195</strain>
    </source>
</reference>
<dbReference type="PROSITE" id="PS50005">
    <property type="entry name" value="TPR"/>
    <property type="match status" value="1"/>
</dbReference>
<dbReference type="EMBL" id="SWLG01000003">
    <property type="protein sequence ID" value="TLS38483.1"/>
    <property type="molecule type" value="Genomic_DNA"/>
</dbReference>
<dbReference type="InterPro" id="IPR019734">
    <property type="entry name" value="TPR_rpt"/>
</dbReference>
<dbReference type="InterPro" id="IPR011990">
    <property type="entry name" value="TPR-like_helical_dom_sf"/>
</dbReference>
<evidence type="ECO:0000256" key="2">
    <source>
        <dbReference type="SAM" id="Coils"/>
    </source>
</evidence>
<sequence length="421" mass="49990">MVGAKIRYFRQMKGITQEQLAAGLCSIPYLSKIEHGLAQPSADLLEHLCKELGVTLDQVDNEERIEALSHKLLEWYSEMRIRDVEQAKNKMETLEKEFKSVENPELLTTYLLFKFRYFILIQELDKANTLLERIYVVQESLTPSLEYYYHYFLGLYYYQLKKYNEALDSYLKAEKLSKEMNQDNAEKAEFYYQKALVHGRLHQVTSSNSYAFKALSIFNKEYNFKRSAETEVLLGINFFRILNYDDAIVHFKHALKYAESFNDRRLKSTIFHNLGFVNSSQNKPDEALKHFKLSLQNITDTEVEEYSQTIYMIAKEYGQQDAYEKAQKWLKEGLRFATEKEVLDYIFHLKIYKHQLENNINDEFEELLKTEAIPYFSQKQMWSFVTNYGEVLADYYNDLSKHKNASYYYRLANDARKKLLN</sequence>
<dbReference type="Proteomes" id="UP000308230">
    <property type="component" value="Unassembled WGS sequence"/>
</dbReference>
<dbReference type="SMART" id="SM00028">
    <property type="entry name" value="TPR"/>
    <property type="match status" value="5"/>
</dbReference>
<dbReference type="AlphaFoldDB" id="A0A5R9FC76"/>
<dbReference type="PROSITE" id="PS50943">
    <property type="entry name" value="HTH_CROC1"/>
    <property type="match status" value="1"/>
</dbReference>
<dbReference type="Gene3D" id="1.25.40.10">
    <property type="entry name" value="Tetratricopeptide repeat domain"/>
    <property type="match status" value="1"/>
</dbReference>
<dbReference type="InterPro" id="IPR053163">
    <property type="entry name" value="HTH-type_regulator_Rgg"/>
</dbReference>
<dbReference type="InterPro" id="IPR001387">
    <property type="entry name" value="Cro/C1-type_HTH"/>
</dbReference>
<comment type="caution">
    <text evidence="4">The sequence shown here is derived from an EMBL/GenBank/DDBJ whole genome shotgun (WGS) entry which is preliminary data.</text>
</comment>
<dbReference type="SUPFAM" id="SSF48452">
    <property type="entry name" value="TPR-like"/>
    <property type="match status" value="1"/>
</dbReference>
<keyword evidence="2" id="KW-0175">Coiled coil</keyword>
<dbReference type="Gene3D" id="1.10.260.40">
    <property type="entry name" value="lambda repressor-like DNA-binding domains"/>
    <property type="match status" value="1"/>
</dbReference>
<name>A0A5R9FC76_9BACL</name>
<protein>
    <submittedName>
        <fullName evidence="4">Tetratricopeptide repeat protein</fullName>
    </submittedName>
</protein>
<dbReference type="PANTHER" id="PTHR37038:SF14">
    <property type="entry name" value="TRANSCRIPTIONAL ACTIVATOR"/>
    <property type="match status" value="1"/>
</dbReference>
<feature type="domain" description="HTH cro/C1-type" evidence="3">
    <location>
        <begin position="6"/>
        <end position="59"/>
    </location>
</feature>
<dbReference type="OrthoDB" id="1150409at2"/>
<evidence type="ECO:0000313" key="4">
    <source>
        <dbReference type="EMBL" id="TLS38483.1"/>
    </source>
</evidence>
<organism evidence="4 5">
    <name type="scientific">Exobacillus caeni</name>
    <dbReference type="NCBI Taxonomy" id="2574798"/>
    <lineage>
        <taxon>Bacteria</taxon>
        <taxon>Bacillati</taxon>
        <taxon>Bacillota</taxon>
        <taxon>Bacilli</taxon>
        <taxon>Bacillales</taxon>
        <taxon>Guptibacillaceae</taxon>
        <taxon>Exobacillus</taxon>
    </lineage>
</organism>
<accession>A0A5R9FC76</accession>
<evidence type="ECO:0000259" key="3">
    <source>
        <dbReference type="PROSITE" id="PS50943"/>
    </source>
</evidence>
<dbReference type="RefSeq" id="WP_138123807.1">
    <property type="nucleotide sequence ID" value="NZ_SWLG01000003.1"/>
</dbReference>
<dbReference type="Pfam" id="PF13181">
    <property type="entry name" value="TPR_8"/>
    <property type="match status" value="1"/>
</dbReference>
<keyword evidence="5" id="KW-1185">Reference proteome</keyword>
<dbReference type="PANTHER" id="PTHR37038">
    <property type="entry name" value="TRANSCRIPTIONAL REGULATOR-RELATED"/>
    <property type="match status" value="1"/>
</dbReference>
<dbReference type="SUPFAM" id="SSF47413">
    <property type="entry name" value="lambda repressor-like DNA-binding domains"/>
    <property type="match status" value="1"/>
</dbReference>
<keyword evidence="1" id="KW-0802">TPR repeat</keyword>
<dbReference type="InterPro" id="IPR010982">
    <property type="entry name" value="Lambda_DNA-bd_dom_sf"/>
</dbReference>
<proteinExistence type="predicted"/>
<evidence type="ECO:0000313" key="5">
    <source>
        <dbReference type="Proteomes" id="UP000308230"/>
    </source>
</evidence>
<evidence type="ECO:0000256" key="1">
    <source>
        <dbReference type="PROSITE-ProRule" id="PRU00339"/>
    </source>
</evidence>
<dbReference type="GO" id="GO:0003677">
    <property type="term" value="F:DNA binding"/>
    <property type="evidence" value="ECO:0007669"/>
    <property type="project" value="InterPro"/>
</dbReference>
<dbReference type="Pfam" id="PF13424">
    <property type="entry name" value="TPR_12"/>
    <property type="match status" value="1"/>
</dbReference>
<dbReference type="Pfam" id="PF18801">
    <property type="entry name" value="RapH_N"/>
    <property type="match status" value="1"/>
</dbReference>
<dbReference type="SMART" id="SM00530">
    <property type="entry name" value="HTH_XRE"/>
    <property type="match status" value="1"/>
</dbReference>
<dbReference type="Pfam" id="PF01381">
    <property type="entry name" value="HTH_3"/>
    <property type="match status" value="1"/>
</dbReference>
<gene>
    <name evidence="4" type="ORF">FCL54_04920</name>
</gene>
<feature type="repeat" description="TPR" evidence="1">
    <location>
        <begin position="147"/>
        <end position="180"/>
    </location>
</feature>